<dbReference type="Gene3D" id="1.25.40.10">
    <property type="entry name" value="Tetratricopeptide repeat domain"/>
    <property type="match status" value="1"/>
</dbReference>
<proteinExistence type="predicted"/>
<organism evidence="2 3">
    <name type="scientific">Neolewinella antarctica</name>
    <dbReference type="NCBI Taxonomy" id="442734"/>
    <lineage>
        <taxon>Bacteria</taxon>
        <taxon>Pseudomonadati</taxon>
        <taxon>Bacteroidota</taxon>
        <taxon>Saprospiria</taxon>
        <taxon>Saprospirales</taxon>
        <taxon>Lewinellaceae</taxon>
        <taxon>Neolewinella</taxon>
    </lineage>
</organism>
<dbReference type="InterPro" id="IPR019734">
    <property type="entry name" value="TPR_rpt"/>
</dbReference>
<evidence type="ECO:0000313" key="3">
    <source>
        <dbReference type="Proteomes" id="UP000770785"/>
    </source>
</evidence>
<feature type="chain" id="PRO_5046757207" evidence="1">
    <location>
        <begin position="24"/>
        <end position="205"/>
    </location>
</feature>
<comment type="caution">
    <text evidence="2">The sequence shown here is derived from an EMBL/GenBank/DDBJ whole genome shotgun (WGS) entry which is preliminary data.</text>
</comment>
<protein>
    <submittedName>
        <fullName evidence="2">Tetratricopeptide (TPR) repeat protein</fullName>
    </submittedName>
</protein>
<name>A0ABX0X614_9BACT</name>
<dbReference type="RefSeq" id="WP_168035447.1">
    <property type="nucleotide sequence ID" value="NZ_JAATJH010000001.1"/>
</dbReference>
<evidence type="ECO:0000313" key="2">
    <source>
        <dbReference type="EMBL" id="NJC24627.1"/>
    </source>
</evidence>
<accession>A0ABX0X614</accession>
<evidence type="ECO:0000256" key="1">
    <source>
        <dbReference type="SAM" id="SignalP"/>
    </source>
</evidence>
<dbReference type="SUPFAM" id="SSF48452">
    <property type="entry name" value="TPR-like"/>
    <property type="match status" value="1"/>
</dbReference>
<feature type="signal peptide" evidence="1">
    <location>
        <begin position="1"/>
        <end position="23"/>
    </location>
</feature>
<gene>
    <name evidence="2" type="ORF">GGR27_000108</name>
</gene>
<dbReference type="EMBL" id="JAATJH010000001">
    <property type="protein sequence ID" value="NJC24627.1"/>
    <property type="molecule type" value="Genomic_DNA"/>
</dbReference>
<dbReference type="InterPro" id="IPR011990">
    <property type="entry name" value="TPR-like_helical_dom_sf"/>
</dbReference>
<keyword evidence="3" id="KW-1185">Reference proteome</keyword>
<dbReference type="Proteomes" id="UP000770785">
    <property type="component" value="Unassembled WGS sequence"/>
</dbReference>
<dbReference type="Pfam" id="PF13174">
    <property type="entry name" value="TPR_6"/>
    <property type="match status" value="2"/>
</dbReference>
<sequence length="205" mass="22991">MKKHARIILLPIVLFTMLLPACADDAVGTDDKNGVDTQVTAGAFDEIEARLNGEVTTVEARQLLLDNFILVIDEATGMVDREAGLQYARLARELAAKAPNDTLVALPLYKSADVHKALNDYRSAAMIFERVHRDYPTFSKAGEALFMLGFTYDENLKDFDKAREVYTKFLTEFPDNVFARDTKVLLENLGKSDAEVLERMQQPNE</sequence>
<keyword evidence="1" id="KW-0732">Signal</keyword>
<reference evidence="2 3" key="1">
    <citation type="submission" date="2020-03" db="EMBL/GenBank/DDBJ databases">
        <title>Genomic Encyclopedia of Type Strains, Phase IV (KMG-IV): sequencing the most valuable type-strain genomes for metagenomic binning, comparative biology and taxonomic classification.</title>
        <authorList>
            <person name="Goeker M."/>
        </authorList>
    </citation>
    <scope>NUCLEOTIDE SEQUENCE [LARGE SCALE GENOMIC DNA]</scope>
    <source>
        <strain evidence="2 3">DSM 105096</strain>
    </source>
</reference>